<evidence type="ECO:0000256" key="2">
    <source>
        <dbReference type="ARBA" id="ARBA00022801"/>
    </source>
</evidence>
<evidence type="ECO:0000313" key="4">
    <source>
        <dbReference type="EMBL" id="PIS07510.1"/>
    </source>
</evidence>
<dbReference type="Gene3D" id="1.10.3210.10">
    <property type="entry name" value="Hypothetical protein af1432"/>
    <property type="match status" value="1"/>
</dbReference>
<dbReference type="Proteomes" id="UP000231382">
    <property type="component" value="Unassembled WGS sequence"/>
</dbReference>
<organism evidence="4 5">
    <name type="scientific">Candidatus Berkelbacteria bacterium CG10_big_fil_rev_8_21_14_0_10_43_13</name>
    <dbReference type="NCBI Taxonomy" id="1974514"/>
    <lineage>
        <taxon>Bacteria</taxon>
        <taxon>Candidatus Berkelbacteria</taxon>
    </lineage>
</organism>
<evidence type="ECO:0000259" key="3">
    <source>
        <dbReference type="Pfam" id="PF13023"/>
    </source>
</evidence>
<dbReference type="InterPro" id="IPR039356">
    <property type="entry name" value="YfbR/HDDC2"/>
</dbReference>
<dbReference type="GO" id="GO:0002953">
    <property type="term" value="F:5'-deoxynucleotidase activity"/>
    <property type="evidence" value="ECO:0007669"/>
    <property type="project" value="InterPro"/>
</dbReference>
<proteinExistence type="predicted"/>
<dbReference type="EMBL" id="PEZW01000020">
    <property type="protein sequence ID" value="PIS07510.1"/>
    <property type="molecule type" value="Genomic_DNA"/>
</dbReference>
<keyword evidence="1" id="KW-0479">Metal-binding</keyword>
<dbReference type="GO" id="GO:0005737">
    <property type="term" value="C:cytoplasm"/>
    <property type="evidence" value="ECO:0007669"/>
    <property type="project" value="TreeGrafter"/>
</dbReference>
<dbReference type="PANTHER" id="PTHR11845">
    <property type="entry name" value="5'-DEOXYNUCLEOTIDASE HDDC2"/>
    <property type="match status" value="1"/>
</dbReference>
<dbReference type="InterPro" id="IPR006674">
    <property type="entry name" value="HD_domain"/>
</dbReference>
<protein>
    <recommendedName>
        <fullName evidence="3">HD domain-containing protein</fullName>
    </recommendedName>
</protein>
<name>A0A2H0W611_9BACT</name>
<comment type="caution">
    <text evidence="4">The sequence shown here is derived from an EMBL/GenBank/DDBJ whole genome shotgun (WGS) entry which is preliminary data.</text>
</comment>
<feature type="domain" description="HD" evidence="3">
    <location>
        <begin position="18"/>
        <end position="160"/>
    </location>
</feature>
<gene>
    <name evidence="4" type="ORF">COT78_03175</name>
</gene>
<keyword evidence="2" id="KW-0378">Hydrolase</keyword>
<evidence type="ECO:0000256" key="1">
    <source>
        <dbReference type="ARBA" id="ARBA00022723"/>
    </source>
</evidence>
<dbReference type="Pfam" id="PF13023">
    <property type="entry name" value="HD_3"/>
    <property type="match status" value="1"/>
</dbReference>
<evidence type="ECO:0000313" key="5">
    <source>
        <dbReference type="Proteomes" id="UP000231382"/>
    </source>
</evidence>
<dbReference type="AlphaFoldDB" id="A0A2H0W611"/>
<dbReference type="PANTHER" id="PTHR11845:SF13">
    <property type="entry name" value="5'-DEOXYNUCLEOTIDASE HDDC2"/>
    <property type="match status" value="1"/>
</dbReference>
<dbReference type="SUPFAM" id="SSF109604">
    <property type="entry name" value="HD-domain/PDEase-like"/>
    <property type="match status" value="1"/>
</dbReference>
<dbReference type="GO" id="GO:0046872">
    <property type="term" value="F:metal ion binding"/>
    <property type="evidence" value="ECO:0007669"/>
    <property type="project" value="UniProtKB-KW"/>
</dbReference>
<accession>A0A2H0W611</accession>
<sequence>MTSDTRNIKKFFSEIQMTKRVKHEGVRLAGVEFPDSIADHSCVAAQIAFVLAELEGCDPFKAAAMNLFHDNHECRIGDHHKISSRYIDSHAAEEKAENEHFSNLSDGLAKKTTSLLNEKRQRNSKEGVIAQDADWLEMAFQAKIYAERGYAGSMDWFKNVEEAVETPSAKKILKLVKEDDDFTNCWWRGLKKQTHKKLESS</sequence>
<reference evidence="5" key="1">
    <citation type="submission" date="2017-09" db="EMBL/GenBank/DDBJ databases">
        <title>Depth-based differentiation of microbial function through sediment-hosted aquifers and enrichment of novel symbionts in the deep terrestrial subsurface.</title>
        <authorList>
            <person name="Probst A.J."/>
            <person name="Ladd B."/>
            <person name="Jarett J.K."/>
            <person name="Geller-Mcgrath D.E."/>
            <person name="Sieber C.M.K."/>
            <person name="Emerson J.B."/>
            <person name="Anantharaman K."/>
            <person name="Thomas B.C."/>
            <person name="Malmstrom R."/>
            <person name="Stieglmeier M."/>
            <person name="Klingl A."/>
            <person name="Woyke T."/>
            <person name="Ryan C.M."/>
            <person name="Banfield J.F."/>
        </authorList>
    </citation>
    <scope>NUCLEOTIDE SEQUENCE [LARGE SCALE GENOMIC DNA]</scope>
</reference>